<dbReference type="AlphaFoldDB" id="A0A6J6FI15"/>
<evidence type="ECO:0000256" key="1">
    <source>
        <dbReference type="SAM" id="Phobius"/>
    </source>
</evidence>
<protein>
    <submittedName>
        <fullName evidence="2">Unannotated protein</fullName>
    </submittedName>
</protein>
<evidence type="ECO:0000313" key="2">
    <source>
        <dbReference type="EMBL" id="CAB4586634.1"/>
    </source>
</evidence>
<name>A0A6J6FI15_9ZZZZ</name>
<sequence length="119" mass="13872">MPLSFEDSSTATVRAPDGRWFDVRIVQDDGRRPWPRVLFEPNLAIVFAPLYVLYRALLRGWYTMRRSTRRRIEVHEWPDGVSAPPDGARPARFERTPDLATARRRAHEMREAIARGELV</sequence>
<proteinExistence type="predicted"/>
<keyword evidence="1" id="KW-0812">Transmembrane</keyword>
<accession>A0A6J6FI15</accession>
<gene>
    <name evidence="2" type="ORF">UFOPK1493_03468</name>
</gene>
<reference evidence="2" key="1">
    <citation type="submission" date="2020-05" db="EMBL/GenBank/DDBJ databases">
        <authorList>
            <person name="Chiriac C."/>
            <person name="Salcher M."/>
            <person name="Ghai R."/>
            <person name="Kavagutti S V."/>
        </authorList>
    </citation>
    <scope>NUCLEOTIDE SEQUENCE</scope>
</reference>
<keyword evidence="1" id="KW-0472">Membrane</keyword>
<keyword evidence="1" id="KW-1133">Transmembrane helix</keyword>
<dbReference type="EMBL" id="CAEZSR010000194">
    <property type="protein sequence ID" value="CAB4586634.1"/>
    <property type="molecule type" value="Genomic_DNA"/>
</dbReference>
<feature type="transmembrane region" description="Helical" evidence="1">
    <location>
        <begin position="43"/>
        <end position="62"/>
    </location>
</feature>
<organism evidence="2">
    <name type="scientific">freshwater metagenome</name>
    <dbReference type="NCBI Taxonomy" id="449393"/>
    <lineage>
        <taxon>unclassified sequences</taxon>
        <taxon>metagenomes</taxon>
        <taxon>ecological metagenomes</taxon>
    </lineage>
</organism>